<feature type="compositionally biased region" description="Polar residues" evidence="3">
    <location>
        <begin position="910"/>
        <end position="920"/>
    </location>
</feature>
<dbReference type="EMBL" id="CP055899">
    <property type="protein sequence ID" value="QKX56283.1"/>
    <property type="molecule type" value="Genomic_DNA"/>
</dbReference>
<dbReference type="SMART" id="SM00369">
    <property type="entry name" value="LRR_TYP"/>
    <property type="match status" value="2"/>
</dbReference>
<organism evidence="5 6">
    <name type="scientific">Talaromyces rugulosus</name>
    <name type="common">Penicillium rugulosum</name>
    <dbReference type="NCBI Taxonomy" id="121627"/>
    <lineage>
        <taxon>Eukaryota</taxon>
        <taxon>Fungi</taxon>
        <taxon>Dikarya</taxon>
        <taxon>Ascomycota</taxon>
        <taxon>Pezizomycotina</taxon>
        <taxon>Eurotiomycetes</taxon>
        <taxon>Eurotiomycetidae</taxon>
        <taxon>Eurotiales</taxon>
        <taxon>Trichocomaceae</taxon>
        <taxon>Talaromyces</taxon>
        <taxon>Talaromyces sect. Islandici</taxon>
    </lineage>
</organism>
<dbReference type="GO" id="GO:0005737">
    <property type="term" value="C:cytoplasm"/>
    <property type="evidence" value="ECO:0007669"/>
    <property type="project" value="TreeGrafter"/>
</dbReference>
<feature type="domain" description="Disease resistance R13L4/SHOC-2-like LRR" evidence="4">
    <location>
        <begin position="158"/>
        <end position="234"/>
    </location>
</feature>
<dbReference type="InterPro" id="IPR055414">
    <property type="entry name" value="LRR_R13L4/SHOC2-like"/>
</dbReference>
<feature type="region of interest" description="Disordered" evidence="3">
    <location>
        <begin position="602"/>
        <end position="639"/>
    </location>
</feature>
<gene>
    <name evidence="5" type="ORF">TRUGW13939_03384</name>
</gene>
<feature type="region of interest" description="Disordered" evidence="3">
    <location>
        <begin position="277"/>
        <end position="296"/>
    </location>
</feature>
<dbReference type="InterPro" id="IPR001611">
    <property type="entry name" value="Leu-rich_rpt"/>
</dbReference>
<accession>A0A7H8QTE5</accession>
<protein>
    <recommendedName>
        <fullName evidence="4">Disease resistance R13L4/SHOC-2-like LRR domain-containing protein</fullName>
    </recommendedName>
</protein>
<keyword evidence="2" id="KW-0677">Repeat</keyword>
<evidence type="ECO:0000313" key="5">
    <source>
        <dbReference type="EMBL" id="QKX56283.1"/>
    </source>
</evidence>
<dbReference type="InterPro" id="IPR032675">
    <property type="entry name" value="LRR_dom_sf"/>
</dbReference>
<dbReference type="Pfam" id="PF10428">
    <property type="entry name" value="SOG2"/>
    <property type="match status" value="1"/>
</dbReference>
<dbReference type="PANTHER" id="PTHR48051:SF46">
    <property type="entry name" value="LEUCINE RICH REPEAT-CONTAINING DOMAIN PROTEIN"/>
    <property type="match status" value="1"/>
</dbReference>
<dbReference type="AlphaFoldDB" id="A0A7H8QTE5"/>
<feature type="compositionally biased region" description="Low complexity" evidence="3">
    <location>
        <begin position="30"/>
        <end position="44"/>
    </location>
</feature>
<evidence type="ECO:0000313" key="6">
    <source>
        <dbReference type="Proteomes" id="UP000509510"/>
    </source>
</evidence>
<feature type="region of interest" description="Disordered" evidence="3">
    <location>
        <begin position="885"/>
        <end position="923"/>
    </location>
</feature>
<evidence type="ECO:0000256" key="1">
    <source>
        <dbReference type="ARBA" id="ARBA00022614"/>
    </source>
</evidence>
<dbReference type="InterPro" id="IPR003591">
    <property type="entry name" value="Leu-rich_rpt_typical-subtyp"/>
</dbReference>
<evidence type="ECO:0000256" key="2">
    <source>
        <dbReference type="ARBA" id="ARBA00022737"/>
    </source>
</evidence>
<dbReference type="Gene3D" id="3.80.10.10">
    <property type="entry name" value="Ribonuclease Inhibitor"/>
    <property type="match status" value="1"/>
</dbReference>
<sequence>MMARPEDTTKAAHSLRSETSTEDMTGTPGSSFSSVGSIISAPSSIDDEPEVLQQTAKKTKDVKNDAGRDNASRKLTPEETIELTREAVDSGIQETKRSLAGNEDVSDVVRPKLTIDLGHSHIAQIPEGVVDIIKDEVERLSLSNNHLLHIPYRFAECGHLRYLNIRANSFREFPKGIYKLPLLEILDLSRNKISRIPDEVRKLTSLRVFSIMQNRLDDLPVGLADMNKLQILKVSGNFLKFPLRRILENKENEVSSLTTSTNEKEAMVTAELKRFLKTRRQNATPEPESGSEASEVMIDTPKPVKRGANVRFPVIPSTGDGSSDPRSPVMSRPPPIPMKSHQRLASGQGFGYSRPGINPYSNSSNERNRSNSEGIIPLSARNKRMGLISRKTDLGTLDEMRPYRNSHLRGLSHGSLLRTNSTSARNSSNSPSPGSPRGDRRKARDGPTRRMSSLLEHKEETVHTPIVKGAKGILFALFQIHSHISTLINVIKGDDARRHSLEIVFYNATTHVEQLNEALENIVMIDPDNRDFARLASDVKRECVTCLKAYTHVGSQLRQGTQRIVSQGDSRYVRSLMLTIYGSLLELRNSCMSLGASLVPVKKGLPVDDSPSQPEVGPSNRMPTKAATPPRGTPNPRSRLRSETMIQHPLNGPAVPSFPSSILSPGASMPNSVTLNYGNRSRSNSRTATLLNSGPPSLATPRSGESFQLVSSTSTTRINPVTGLDEVVEEQIFEKIFKQLTASYNTALNALPSARNQFARCLEVAEQTRGPEDVRSLWNGLIRRCNACYETSEALGQKLLTMKVKEPGGGIRNQREFWQLCKAFMQSFVDLVTDMREVRNMQLLPPDIVAILRPVQKASREAGRLIEASPWSYLADMSSIPPPAIYGPPLHTQHHASSSSSFLGPGGRNFSASPQSSTVPATPLSAALGPAAQATIPSTPASAYSDRFFAGDVFQRADTLLSMQNQAPYSYRR</sequence>
<feature type="compositionally biased region" description="Basic and acidic residues" evidence="3">
    <location>
        <begin position="1"/>
        <end position="10"/>
    </location>
</feature>
<dbReference type="InterPro" id="IPR050216">
    <property type="entry name" value="LRR_domain-containing"/>
</dbReference>
<keyword evidence="1" id="KW-0433">Leucine-rich repeat</keyword>
<feature type="region of interest" description="Disordered" evidence="3">
    <location>
        <begin position="310"/>
        <end position="378"/>
    </location>
</feature>
<name>A0A7H8QTE5_TALRU</name>
<dbReference type="PANTHER" id="PTHR48051">
    <property type="match status" value="1"/>
</dbReference>
<dbReference type="Pfam" id="PF23598">
    <property type="entry name" value="LRR_14"/>
    <property type="match status" value="1"/>
</dbReference>
<keyword evidence="6" id="KW-1185">Reference proteome</keyword>
<feature type="region of interest" description="Disordered" evidence="3">
    <location>
        <begin position="1"/>
        <end position="99"/>
    </location>
</feature>
<feature type="compositionally biased region" description="Low complexity" evidence="3">
    <location>
        <begin position="408"/>
        <end position="436"/>
    </location>
</feature>
<feature type="compositionally biased region" description="Basic and acidic residues" evidence="3">
    <location>
        <begin position="58"/>
        <end position="88"/>
    </location>
</feature>
<dbReference type="InterPro" id="IPR019487">
    <property type="entry name" value="RAM_signalling_pathway_SOG2"/>
</dbReference>
<dbReference type="KEGG" id="trg:TRUGW13939_03384"/>
<dbReference type="PROSITE" id="PS51450">
    <property type="entry name" value="LRR"/>
    <property type="match status" value="1"/>
</dbReference>
<dbReference type="RefSeq" id="XP_035342461.1">
    <property type="nucleotide sequence ID" value="XM_035486568.1"/>
</dbReference>
<feature type="region of interest" description="Disordered" evidence="3">
    <location>
        <begin position="406"/>
        <end position="457"/>
    </location>
</feature>
<evidence type="ECO:0000256" key="3">
    <source>
        <dbReference type="SAM" id="MobiDB-lite"/>
    </source>
</evidence>
<reference evidence="6" key="1">
    <citation type="submission" date="2020-06" db="EMBL/GenBank/DDBJ databases">
        <title>A chromosome-scale genome assembly of Talaromyces rugulosus W13939.</title>
        <authorList>
            <person name="Wang B."/>
            <person name="Guo L."/>
            <person name="Ye K."/>
            <person name="Wang L."/>
        </authorList>
    </citation>
    <scope>NUCLEOTIDE SEQUENCE [LARGE SCALE GENOMIC DNA]</scope>
    <source>
        <strain evidence="6">W13939</strain>
    </source>
</reference>
<evidence type="ECO:0000259" key="4">
    <source>
        <dbReference type="Pfam" id="PF23598"/>
    </source>
</evidence>
<proteinExistence type="predicted"/>
<dbReference type="SUPFAM" id="SSF52058">
    <property type="entry name" value="L domain-like"/>
    <property type="match status" value="1"/>
</dbReference>
<dbReference type="GeneID" id="55990889"/>
<dbReference type="Proteomes" id="UP000509510">
    <property type="component" value="Chromosome II"/>
</dbReference>
<dbReference type="OrthoDB" id="1394818at2759"/>